<dbReference type="Proteomes" id="UP001202827">
    <property type="component" value="Unassembled WGS sequence"/>
</dbReference>
<dbReference type="EMBL" id="JALPRY010000024">
    <property type="protein sequence ID" value="MCK8782115.1"/>
    <property type="molecule type" value="Genomic_DNA"/>
</dbReference>
<name>A0ABT0IW46_9HYPH</name>
<keyword evidence="1" id="KW-1133">Transmembrane helix</keyword>
<organism evidence="2 3">
    <name type="scientific">Neorhizobium turbinariae</name>
    <dbReference type="NCBI Taxonomy" id="2937795"/>
    <lineage>
        <taxon>Bacteria</taxon>
        <taxon>Pseudomonadati</taxon>
        <taxon>Pseudomonadota</taxon>
        <taxon>Alphaproteobacteria</taxon>
        <taxon>Hyphomicrobiales</taxon>
        <taxon>Rhizobiaceae</taxon>
        <taxon>Rhizobium/Agrobacterium group</taxon>
        <taxon>Neorhizobium</taxon>
    </lineage>
</organism>
<keyword evidence="3" id="KW-1185">Reference proteome</keyword>
<gene>
    <name evidence="2" type="ORF">M0654_19225</name>
</gene>
<comment type="caution">
    <text evidence="2">The sequence shown here is derived from an EMBL/GenBank/DDBJ whole genome shotgun (WGS) entry which is preliminary data.</text>
</comment>
<evidence type="ECO:0000313" key="3">
    <source>
        <dbReference type="Proteomes" id="UP001202827"/>
    </source>
</evidence>
<feature type="transmembrane region" description="Helical" evidence="1">
    <location>
        <begin position="41"/>
        <end position="65"/>
    </location>
</feature>
<keyword evidence="1" id="KW-0472">Membrane</keyword>
<dbReference type="PROSITE" id="PS51257">
    <property type="entry name" value="PROKAR_LIPOPROTEIN"/>
    <property type="match status" value="1"/>
</dbReference>
<accession>A0ABT0IW46</accession>
<keyword evidence="1" id="KW-0812">Transmembrane</keyword>
<evidence type="ECO:0000313" key="2">
    <source>
        <dbReference type="EMBL" id="MCK8782115.1"/>
    </source>
</evidence>
<proteinExistence type="predicted"/>
<evidence type="ECO:0000256" key="1">
    <source>
        <dbReference type="SAM" id="Phobius"/>
    </source>
</evidence>
<protein>
    <submittedName>
        <fullName evidence="2">Uncharacterized protein</fullName>
    </submittedName>
</protein>
<dbReference type="RefSeq" id="WP_248684465.1">
    <property type="nucleotide sequence ID" value="NZ_JALPRY010000024.1"/>
</dbReference>
<feature type="transmembrane region" description="Helical" evidence="1">
    <location>
        <begin position="7"/>
        <end position="29"/>
    </location>
</feature>
<reference evidence="2 3" key="1">
    <citation type="submission" date="2022-04" db="EMBL/GenBank/DDBJ databases">
        <title>Rhizobium coralii sp. nov., isolated from coral Turbinaria peltata.</title>
        <authorList>
            <person name="Sun H."/>
        </authorList>
    </citation>
    <scope>NUCLEOTIDE SEQUENCE [LARGE SCALE GENOMIC DNA]</scope>
    <source>
        <strain evidence="2 3">NTR19</strain>
    </source>
</reference>
<sequence>MPPLIRYIILRLATGFAIGCACALALIVGPLKDYPMPAGGLAAWLMIYGIASTFALGFLATALAMDGED</sequence>